<protein>
    <submittedName>
        <fullName evidence="1">Uncharacterized protein</fullName>
    </submittedName>
</protein>
<name>A0A7W9BH29_9SPHN</name>
<evidence type="ECO:0000313" key="1">
    <source>
        <dbReference type="EMBL" id="MBB5717018.1"/>
    </source>
</evidence>
<evidence type="ECO:0000313" key="2">
    <source>
        <dbReference type="Proteomes" id="UP000546200"/>
    </source>
</evidence>
<gene>
    <name evidence="1" type="ORF">FHS94_003892</name>
</gene>
<accession>A0A7W9BH29</accession>
<proteinExistence type="predicted"/>
<comment type="caution">
    <text evidence="1">The sequence shown here is derived from an EMBL/GenBank/DDBJ whole genome shotgun (WGS) entry which is preliminary data.</text>
</comment>
<organism evidence="1 2">
    <name type="scientific">Sphingomonas aerophila</name>
    <dbReference type="NCBI Taxonomy" id="1344948"/>
    <lineage>
        <taxon>Bacteria</taxon>
        <taxon>Pseudomonadati</taxon>
        <taxon>Pseudomonadota</taxon>
        <taxon>Alphaproteobacteria</taxon>
        <taxon>Sphingomonadales</taxon>
        <taxon>Sphingomonadaceae</taxon>
        <taxon>Sphingomonas</taxon>
    </lineage>
</organism>
<sequence>MLGGCKAEEECRFGDALGSGIRKHHRPLFKHSLNDRAVEHDLDLGMPSIDPDAVHRFSDGLGLAFKNLGEARSI</sequence>
<dbReference type="Proteomes" id="UP000546200">
    <property type="component" value="Unassembled WGS sequence"/>
</dbReference>
<keyword evidence="2" id="KW-1185">Reference proteome</keyword>
<dbReference type="AlphaFoldDB" id="A0A7W9BH29"/>
<reference evidence="1 2" key="1">
    <citation type="submission" date="2020-08" db="EMBL/GenBank/DDBJ databases">
        <title>Genomic Encyclopedia of Type Strains, Phase IV (KMG-IV): sequencing the most valuable type-strain genomes for metagenomic binning, comparative biology and taxonomic classification.</title>
        <authorList>
            <person name="Goeker M."/>
        </authorList>
    </citation>
    <scope>NUCLEOTIDE SEQUENCE [LARGE SCALE GENOMIC DNA]</scope>
    <source>
        <strain evidence="1 2">DSM 100044</strain>
    </source>
</reference>
<dbReference type="EMBL" id="JACIJK010000021">
    <property type="protein sequence ID" value="MBB5717018.1"/>
    <property type="molecule type" value="Genomic_DNA"/>
</dbReference>